<comment type="catalytic activity">
    <reaction evidence="4">
        <text>dTTP + H2O = dTMP + diphosphate + H(+)</text>
        <dbReference type="Rhea" id="RHEA:28534"/>
        <dbReference type="ChEBI" id="CHEBI:15377"/>
        <dbReference type="ChEBI" id="CHEBI:15378"/>
        <dbReference type="ChEBI" id="CHEBI:33019"/>
        <dbReference type="ChEBI" id="CHEBI:37568"/>
        <dbReference type="ChEBI" id="CHEBI:63528"/>
        <dbReference type="EC" id="3.6.1.9"/>
    </reaction>
</comment>
<dbReference type="AlphaFoldDB" id="A0A0B1ZQC3"/>
<dbReference type="PANTHER" id="PTHR43213">
    <property type="entry name" value="BIFUNCTIONAL DTTP/UTP PYROPHOSPHATASE/METHYLTRANSFERASE PROTEIN-RELATED"/>
    <property type="match status" value="1"/>
</dbReference>
<evidence type="ECO:0000313" key="5">
    <source>
        <dbReference type="EMBL" id="KHK91464.1"/>
    </source>
</evidence>
<feature type="active site" description="Proton acceptor" evidence="4">
    <location>
        <position position="78"/>
    </location>
</feature>
<dbReference type="STRING" id="1348853.LK12_11560"/>
<comment type="caution">
    <text evidence="4">Lacks conserved residue(s) required for the propagation of feature annotation.</text>
</comment>
<dbReference type="SUPFAM" id="SSF52972">
    <property type="entry name" value="ITPase-like"/>
    <property type="match status" value="1"/>
</dbReference>
<dbReference type="PANTHER" id="PTHR43213:SF5">
    <property type="entry name" value="BIFUNCTIONAL DTTP_UTP PYROPHOSPHATASE_METHYLTRANSFERASE PROTEIN-RELATED"/>
    <property type="match status" value="1"/>
</dbReference>
<dbReference type="GO" id="GO:0005737">
    <property type="term" value="C:cytoplasm"/>
    <property type="evidence" value="ECO:0007669"/>
    <property type="project" value="UniProtKB-SubCell"/>
</dbReference>
<dbReference type="GO" id="GO:0036221">
    <property type="term" value="F:UTP diphosphatase activity"/>
    <property type="evidence" value="ECO:0007669"/>
    <property type="project" value="RHEA"/>
</dbReference>
<dbReference type="Proteomes" id="UP000031057">
    <property type="component" value="Unassembled WGS sequence"/>
</dbReference>
<dbReference type="EMBL" id="JTDI01000003">
    <property type="protein sequence ID" value="KHK91464.1"/>
    <property type="molecule type" value="Genomic_DNA"/>
</dbReference>
<reference evidence="5 6" key="1">
    <citation type="submission" date="2014-10" db="EMBL/GenBank/DDBJ databases">
        <title>Genome sequence of Novosphingobium malaysiense MUSC 273(T).</title>
        <authorList>
            <person name="Lee L.-H."/>
        </authorList>
    </citation>
    <scope>NUCLEOTIDE SEQUENCE [LARGE SCALE GENOMIC DNA]</scope>
    <source>
        <strain evidence="5 6">MUSC 273</strain>
    </source>
</reference>
<comment type="caution">
    <text evidence="5">The sequence shown here is derived from an EMBL/GenBank/DDBJ whole genome shotgun (WGS) entry which is preliminary data.</text>
</comment>
<dbReference type="PIRSF" id="PIRSF006305">
    <property type="entry name" value="Maf"/>
    <property type="match status" value="1"/>
</dbReference>
<comment type="similarity">
    <text evidence="4">Belongs to the Maf family. YhdE subfamily.</text>
</comment>
<keyword evidence="4" id="KW-0963">Cytoplasm</keyword>
<comment type="cofactor">
    <cofactor evidence="1 4">
        <name>a divalent metal cation</name>
        <dbReference type="ChEBI" id="CHEBI:60240"/>
    </cofactor>
</comment>
<proteinExistence type="inferred from homology"/>
<keyword evidence="3 4" id="KW-0546">Nucleotide metabolism</keyword>
<dbReference type="Gene3D" id="3.90.950.10">
    <property type="match status" value="1"/>
</dbReference>
<evidence type="ECO:0000256" key="1">
    <source>
        <dbReference type="ARBA" id="ARBA00001968"/>
    </source>
</evidence>
<name>A0A0B1ZQC3_9SPHN</name>
<feature type="site" description="Important for substrate specificity" evidence="4">
    <location>
        <position position="22"/>
    </location>
</feature>
<dbReference type="EC" id="3.6.1.9" evidence="4"/>
<dbReference type="Pfam" id="PF02545">
    <property type="entry name" value="Maf"/>
    <property type="match status" value="1"/>
</dbReference>
<keyword evidence="6" id="KW-1185">Reference proteome</keyword>
<feature type="site" description="Important for substrate specificity" evidence="4">
    <location>
        <position position="79"/>
    </location>
</feature>
<dbReference type="InterPro" id="IPR003697">
    <property type="entry name" value="Maf-like"/>
</dbReference>
<comment type="catalytic activity">
    <reaction evidence="4">
        <text>UTP + H2O = UMP + diphosphate + H(+)</text>
        <dbReference type="Rhea" id="RHEA:29395"/>
        <dbReference type="ChEBI" id="CHEBI:15377"/>
        <dbReference type="ChEBI" id="CHEBI:15378"/>
        <dbReference type="ChEBI" id="CHEBI:33019"/>
        <dbReference type="ChEBI" id="CHEBI:46398"/>
        <dbReference type="ChEBI" id="CHEBI:57865"/>
        <dbReference type="EC" id="3.6.1.9"/>
    </reaction>
</comment>
<dbReference type="CDD" id="cd00555">
    <property type="entry name" value="Maf"/>
    <property type="match status" value="1"/>
</dbReference>
<feature type="site" description="Important for substrate specificity" evidence="4">
    <location>
        <position position="162"/>
    </location>
</feature>
<comment type="subcellular location">
    <subcellularLocation>
        <location evidence="4">Cytoplasm</location>
    </subcellularLocation>
</comment>
<keyword evidence="2 4" id="KW-0378">Hydrolase</keyword>
<comment type="function">
    <text evidence="4">Nucleoside triphosphate pyrophosphatase that hydrolyzes dTTP and UTP. May have a dual role in cell division arrest and in preventing the incorporation of modified nucleotides into cellular nucleic acids.</text>
</comment>
<evidence type="ECO:0000256" key="4">
    <source>
        <dbReference type="HAMAP-Rule" id="MF_00528"/>
    </source>
</evidence>
<dbReference type="GO" id="GO:0009117">
    <property type="term" value="P:nucleotide metabolic process"/>
    <property type="evidence" value="ECO:0007669"/>
    <property type="project" value="UniProtKB-KW"/>
</dbReference>
<dbReference type="NCBIfam" id="TIGR00172">
    <property type="entry name" value="maf"/>
    <property type="match status" value="1"/>
</dbReference>
<protein>
    <recommendedName>
        <fullName evidence="4">dTTP/UTP pyrophosphatase</fullName>
        <shortName evidence="4">dTTPase/UTPase</shortName>
        <ecNumber evidence="4">3.6.1.9</ecNumber>
    </recommendedName>
    <alternativeName>
        <fullName evidence="4">Nucleoside triphosphate pyrophosphatase</fullName>
    </alternativeName>
    <alternativeName>
        <fullName evidence="4">Nucleotide pyrophosphatase</fullName>
        <shortName evidence="4">Nucleotide PPase</shortName>
    </alternativeName>
</protein>
<dbReference type="GO" id="GO:0036218">
    <property type="term" value="F:dTTP diphosphatase activity"/>
    <property type="evidence" value="ECO:0007669"/>
    <property type="project" value="RHEA"/>
</dbReference>
<evidence type="ECO:0000313" key="6">
    <source>
        <dbReference type="Proteomes" id="UP000031057"/>
    </source>
</evidence>
<dbReference type="OrthoDB" id="9807767at2"/>
<dbReference type="HAMAP" id="MF_00528">
    <property type="entry name" value="Maf"/>
    <property type="match status" value="1"/>
</dbReference>
<dbReference type="InterPro" id="IPR029001">
    <property type="entry name" value="ITPase-like_fam"/>
</dbReference>
<dbReference type="RefSeq" id="WP_039283651.1">
    <property type="nucleotide sequence ID" value="NZ_JTDI01000003.1"/>
</dbReference>
<evidence type="ECO:0000256" key="2">
    <source>
        <dbReference type="ARBA" id="ARBA00022801"/>
    </source>
</evidence>
<gene>
    <name evidence="5" type="ORF">LK12_11560</name>
</gene>
<sequence>MHADAAAHGPAPRLILASASPRRRELISRLGVVPDAIEAADIDETPAARELPRDYARRMAREKALALAPGDAHVLAGDTVVACGRRILPKAEDEAAARQCLDLLSGRRHRVLSAIALRAPDGALRERVCETIVRFKPLSREEVEAYIAGGEWEGKAGGYAIQGSAEGLIAWISGSHSAVVGLPLFETRALLKSAGFPIA</sequence>
<evidence type="ECO:0000256" key="3">
    <source>
        <dbReference type="ARBA" id="ARBA00023080"/>
    </source>
</evidence>
<accession>A0A0B1ZQC3</accession>
<organism evidence="5 6">
    <name type="scientific">Novosphingobium malaysiense</name>
    <dbReference type="NCBI Taxonomy" id="1348853"/>
    <lineage>
        <taxon>Bacteria</taxon>
        <taxon>Pseudomonadati</taxon>
        <taxon>Pseudomonadota</taxon>
        <taxon>Alphaproteobacteria</taxon>
        <taxon>Sphingomonadales</taxon>
        <taxon>Sphingomonadaceae</taxon>
        <taxon>Novosphingobium</taxon>
    </lineage>
</organism>